<dbReference type="AlphaFoldDB" id="A0A2J0KSN0"/>
<organism evidence="11 12">
    <name type="scientific">Candidatus Aquitaenariimonas noxiae</name>
    <dbReference type="NCBI Taxonomy" id="1974741"/>
    <lineage>
        <taxon>Bacteria</taxon>
        <taxon>Pseudomonadati</taxon>
        <taxon>Candidatus Omnitrophota</taxon>
        <taxon>Candidatus Aquitaenariimonas</taxon>
    </lineage>
</organism>
<name>A0A2J0KSN0_9BACT</name>
<dbReference type="PIRSF" id="PIRSF002401">
    <property type="entry name" value="GTP_bd_Obg/CgtA"/>
    <property type="match status" value="1"/>
</dbReference>
<feature type="domain" description="Obg" evidence="10">
    <location>
        <begin position="1"/>
        <end position="150"/>
    </location>
</feature>
<comment type="cofactor">
    <cofactor evidence="8">
        <name>Mg(2+)</name>
        <dbReference type="ChEBI" id="CHEBI:18420"/>
    </cofactor>
</comment>
<dbReference type="Gene3D" id="2.70.210.12">
    <property type="entry name" value="GTP1/OBG domain"/>
    <property type="match status" value="1"/>
</dbReference>
<protein>
    <recommendedName>
        <fullName evidence="8">GTPase Obg</fullName>
        <ecNumber evidence="8">3.6.5.-</ecNumber>
    </recommendedName>
    <alternativeName>
        <fullName evidence="8">GTP-binding protein Obg</fullName>
    </alternativeName>
</protein>
<feature type="domain" description="OBG-type G" evidence="9">
    <location>
        <begin position="151"/>
        <end position="318"/>
    </location>
</feature>
<feature type="binding site" evidence="8">
    <location>
        <begin position="157"/>
        <end position="164"/>
    </location>
    <ligand>
        <name>GTP</name>
        <dbReference type="ChEBI" id="CHEBI:37565"/>
    </ligand>
</feature>
<dbReference type="FunFam" id="2.70.210.12:FF:000001">
    <property type="entry name" value="GTPase Obg"/>
    <property type="match status" value="1"/>
</dbReference>
<feature type="binding site" evidence="8">
    <location>
        <position position="164"/>
    </location>
    <ligand>
        <name>Mg(2+)</name>
        <dbReference type="ChEBI" id="CHEBI:18420"/>
    </ligand>
</feature>
<evidence type="ECO:0000256" key="1">
    <source>
        <dbReference type="ARBA" id="ARBA00007699"/>
    </source>
</evidence>
<dbReference type="InterPro" id="IPR014100">
    <property type="entry name" value="GTP-bd_Obg/CgtA"/>
</dbReference>
<feature type="binding site" evidence="8">
    <location>
        <position position="184"/>
    </location>
    <ligand>
        <name>Mg(2+)</name>
        <dbReference type="ChEBI" id="CHEBI:18420"/>
    </ligand>
</feature>
<dbReference type="NCBIfam" id="NF008955">
    <property type="entry name" value="PRK12297.1"/>
    <property type="match status" value="1"/>
</dbReference>
<dbReference type="Pfam" id="PF01018">
    <property type="entry name" value="GTP1_OBG"/>
    <property type="match status" value="1"/>
</dbReference>
<dbReference type="NCBIfam" id="NF008956">
    <property type="entry name" value="PRK12299.1"/>
    <property type="match status" value="1"/>
</dbReference>
<dbReference type="SUPFAM" id="SSF52540">
    <property type="entry name" value="P-loop containing nucleoside triphosphate hydrolases"/>
    <property type="match status" value="1"/>
</dbReference>
<dbReference type="InterPro" id="IPR005225">
    <property type="entry name" value="Small_GTP-bd"/>
</dbReference>
<evidence type="ECO:0000256" key="5">
    <source>
        <dbReference type="ARBA" id="ARBA00022801"/>
    </source>
</evidence>
<dbReference type="Proteomes" id="UP000230052">
    <property type="component" value="Unassembled WGS sequence"/>
</dbReference>
<dbReference type="InterPro" id="IPR006073">
    <property type="entry name" value="GTP-bd"/>
</dbReference>
<dbReference type="GO" id="GO:0042254">
    <property type="term" value="P:ribosome biogenesis"/>
    <property type="evidence" value="ECO:0007669"/>
    <property type="project" value="UniProtKB-UniRule"/>
</dbReference>
<feature type="binding site" evidence="8">
    <location>
        <begin position="182"/>
        <end position="186"/>
    </location>
    <ligand>
        <name>GTP</name>
        <dbReference type="ChEBI" id="CHEBI:37565"/>
    </ligand>
</feature>
<evidence type="ECO:0000256" key="8">
    <source>
        <dbReference type="HAMAP-Rule" id="MF_01454"/>
    </source>
</evidence>
<keyword evidence="6 8" id="KW-0460">Magnesium</keyword>
<evidence type="ECO:0000313" key="12">
    <source>
        <dbReference type="Proteomes" id="UP000230052"/>
    </source>
</evidence>
<dbReference type="InterPro" id="IPR006074">
    <property type="entry name" value="GTP1-OBG_CS"/>
</dbReference>
<feature type="binding site" evidence="8">
    <location>
        <begin position="299"/>
        <end position="301"/>
    </location>
    <ligand>
        <name>GTP</name>
        <dbReference type="ChEBI" id="CHEBI:37565"/>
    </ligand>
</feature>
<comment type="function">
    <text evidence="8">An essential GTPase which binds GTP, GDP and possibly (p)ppGpp with moderate affinity, with high nucleotide exchange rates and a fairly low GTP hydrolysis rate. Plays a role in control of the cell cycle, stress response, ribosome biogenesis and in those bacteria that undergo differentiation, in morphogenesis control.</text>
</comment>
<feature type="binding site" evidence="8">
    <location>
        <begin position="203"/>
        <end position="206"/>
    </location>
    <ligand>
        <name>GTP</name>
        <dbReference type="ChEBI" id="CHEBI:37565"/>
    </ligand>
</feature>
<sequence>MFIDRAKIAVKAGNGGDGCNSFYRDKRTRYGPPDGGDGGDGGNIIFEANQNLRTLYDFKYNRHFKAQRGGHGSSNNKKGKRGESLLVKVPPGTIIIDNKTGLILRDLAEPLQQVILCKGGRGGKGNSRGREATKGEAGEEKEVVLELKIIADVGIIGYPNVGKSTFISKVSSAKSKIAPYPFTTKSPILGVVKRDEDRMTLADMPGIIEGAHTGRGLGDQFLRHIERTKFLVHFIDMAAFEGRDPASDYEVLNNELKLYSKDLIKKPQVLVANKMDMPGTKNNLKKFKKVIKKKIYPISALTGEGTKQLLNELFRKMKKYG</sequence>
<dbReference type="NCBIfam" id="TIGR00231">
    <property type="entry name" value="small_GTP"/>
    <property type="match status" value="1"/>
</dbReference>
<dbReference type="EC" id="3.6.5.-" evidence="8"/>
<dbReference type="PANTHER" id="PTHR11702">
    <property type="entry name" value="DEVELOPMENTALLY REGULATED GTP-BINDING PROTEIN-RELATED"/>
    <property type="match status" value="1"/>
</dbReference>
<dbReference type="GO" id="GO:0043022">
    <property type="term" value="F:ribosome binding"/>
    <property type="evidence" value="ECO:0007669"/>
    <property type="project" value="UniProtKB-ARBA"/>
</dbReference>
<dbReference type="InterPro" id="IPR045086">
    <property type="entry name" value="OBG_GTPase"/>
</dbReference>
<dbReference type="PRINTS" id="PR00326">
    <property type="entry name" value="GTP1OBG"/>
</dbReference>
<dbReference type="InterPro" id="IPR027417">
    <property type="entry name" value="P-loop_NTPase"/>
</dbReference>
<keyword evidence="3 8" id="KW-0479">Metal-binding</keyword>
<dbReference type="GO" id="GO:0005525">
    <property type="term" value="F:GTP binding"/>
    <property type="evidence" value="ECO:0007669"/>
    <property type="project" value="UniProtKB-UniRule"/>
</dbReference>
<evidence type="ECO:0000256" key="6">
    <source>
        <dbReference type="ARBA" id="ARBA00022842"/>
    </source>
</evidence>
<evidence type="ECO:0000256" key="4">
    <source>
        <dbReference type="ARBA" id="ARBA00022741"/>
    </source>
</evidence>
<comment type="subcellular location">
    <subcellularLocation>
        <location evidence="8">Cytoplasm</location>
    </subcellularLocation>
</comment>
<reference evidence="11 12" key="1">
    <citation type="submission" date="2017-09" db="EMBL/GenBank/DDBJ databases">
        <title>Depth-based differentiation of microbial function through sediment-hosted aquifers and enrichment of novel symbionts in the deep terrestrial subsurface.</title>
        <authorList>
            <person name="Probst A.J."/>
            <person name="Ladd B."/>
            <person name="Jarett J.K."/>
            <person name="Geller-Mcgrath D.E."/>
            <person name="Sieber C.M."/>
            <person name="Emerson J.B."/>
            <person name="Anantharaman K."/>
            <person name="Thomas B.C."/>
            <person name="Malmstrom R."/>
            <person name="Stieglmeier M."/>
            <person name="Klingl A."/>
            <person name="Woyke T."/>
            <person name="Ryan C.M."/>
            <person name="Banfield J.F."/>
        </authorList>
    </citation>
    <scope>NUCLEOTIDE SEQUENCE [LARGE SCALE GENOMIC DNA]</scope>
    <source>
        <strain evidence="11">CG07_land_8_20_14_0_80_42_15</strain>
    </source>
</reference>
<dbReference type="NCBIfam" id="TIGR02729">
    <property type="entry name" value="Obg_CgtA"/>
    <property type="match status" value="1"/>
</dbReference>
<dbReference type="PROSITE" id="PS51710">
    <property type="entry name" value="G_OBG"/>
    <property type="match status" value="1"/>
</dbReference>
<dbReference type="Gene3D" id="3.40.50.300">
    <property type="entry name" value="P-loop containing nucleotide triphosphate hydrolases"/>
    <property type="match status" value="1"/>
</dbReference>
<dbReference type="GO" id="GO:0000287">
    <property type="term" value="F:magnesium ion binding"/>
    <property type="evidence" value="ECO:0007669"/>
    <property type="project" value="InterPro"/>
</dbReference>
<dbReference type="HAMAP" id="MF_01454">
    <property type="entry name" value="GTPase_Obg"/>
    <property type="match status" value="1"/>
</dbReference>
<dbReference type="SUPFAM" id="SSF82051">
    <property type="entry name" value="Obg GTP-binding protein N-terminal domain"/>
    <property type="match status" value="1"/>
</dbReference>
<evidence type="ECO:0000256" key="3">
    <source>
        <dbReference type="ARBA" id="ARBA00022723"/>
    </source>
</evidence>
<comment type="subunit">
    <text evidence="8">Monomer.</text>
</comment>
<evidence type="ECO:0000313" key="11">
    <source>
        <dbReference type="EMBL" id="PIU41522.1"/>
    </source>
</evidence>
<dbReference type="GO" id="GO:0005737">
    <property type="term" value="C:cytoplasm"/>
    <property type="evidence" value="ECO:0007669"/>
    <property type="project" value="UniProtKB-SubCell"/>
</dbReference>
<evidence type="ECO:0000256" key="2">
    <source>
        <dbReference type="ARBA" id="ARBA00022490"/>
    </source>
</evidence>
<dbReference type="PROSITE" id="PS00905">
    <property type="entry name" value="GTP1_OBG"/>
    <property type="match status" value="1"/>
</dbReference>
<comment type="caution">
    <text evidence="11">The sequence shown here is derived from an EMBL/GenBank/DDBJ whole genome shotgun (WGS) entry which is preliminary data.</text>
</comment>
<keyword evidence="4 8" id="KW-0547">Nucleotide-binding</keyword>
<evidence type="ECO:0000259" key="10">
    <source>
        <dbReference type="PROSITE" id="PS51883"/>
    </source>
</evidence>
<dbReference type="InterPro" id="IPR036726">
    <property type="entry name" value="GTP1_OBG_dom_sf"/>
</dbReference>
<dbReference type="InterPro" id="IPR006169">
    <property type="entry name" value="GTP1_OBG_dom"/>
</dbReference>
<evidence type="ECO:0000259" key="9">
    <source>
        <dbReference type="PROSITE" id="PS51710"/>
    </source>
</evidence>
<dbReference type="Pfam" id="PF01926">
    <property type="entry name" value="MMR_HSR1"/>
    <property type="match status" value="1"/>
</dbReference>
<keyword evidence="7 8" id="KW-0342">GTP-binding</keyword>
<accession>A0A2J0KSN0</accession>
<dbReference type="PROSITE" id="PS51883">
    <property type="entry name" value="OBG"/>
    <property type="match status" value="1"/>
</dbReference>
<keyword evidence="2 8" id="KW-0963">Cytoplasm</keyword>
<feature type="binding site" evidence="8">
    <location>
        <begin position="273"/>
        <end position="276"/>
    </location>
    <ligand>
        <name>GTP</name>
        <dbReference type="ChEBI" id="CHEBI:37565"/>
    </ligand>
</feature>
<dbReference type="EMBL" id="PEWV01000051">
    <property type="protein sequence ID" value="PIU41522.1"/>
    <property type="molecule type" value="Genomic_DNA"/>
</dbReference>
<proteinExistence type="inferred from homology"/>
<comment type="similarity">
    <text evidence="1 8">Belongs to the TRAFAC class OBG-HflX-like GTPase superfamily. OBG GTPase family.</text>
</comment>
<dbReference type="PANTHER" id="PTHR11702:SF31">
    <property type="entry name" value="MITOCHONDRIAL RIBOSOME-ASSOCIATED GTPASE 2"/>
    <property type="match status" value="1"/>
</dbReference>
<dbReference type="CDD" id="cd01898">
    <property type="entry name" value="Obg"/>
    <property type="match status" value="1"/>
</dbReference>
<dbReference type="GO" id="GO:0003924">
    <property type="term" value="F:GTPase activity"/>
    <property type="evidence" value="ECO:0007669"/>
    <property type="project" value="UniProtKB-UniRule"/>
</dbReference>
<gene>
    <name evidence="8" type="primary">obg</name>
    <name evidence="11" type="ORF">COS99_04925</name>
</gene>
<dbReference type="InterPro" id="IPR031167">
    <property type="entry name" value="G_OBG"/>
</dbReference>
<evidence type="ECO:0000256" key="7">
    <source>
        <dbReference type="ARBA" id="ARBA00023134"/>
    </source>
</evidence>
<keyword evidence="5 8" id="KW-0378">Hydrolase</keyword>